<evidence type="ECO:0000256" key="7">
    <source>
        <dbReference type="PROSITE-ProRule" id="PRU10086"/>
    </source>
</evidence>
<dbReference type="InterPro" id="IPR029045">
    <property type="entry name" value="ClpP/crotonase-like_dom_sf"/>
</dbReference>
<dbReference type="InterPro" id="IPR001907">
    <property type="entry name" value="ClpP"/>
</dbReference>
<dbReference type="SUPFAM" id="SSF52096">
    <property type="entry name" value="ClpP/crotonase"/>
    <property type="match status" value="1"/>
</dbReference>
<evidence type="ECO:0000256" key="5">
    <source>
        <dbReference type="ARBA" id="ARBA00022825"/>
    </source>
</evidence>
<dbReference type="GO" id="GO:0051117">
    <property type="term" value="F:ATPase binding"/>
    <property type="evidence" value="ECO:0007669"/>
    <property type="project" value="TreeGrafter"/>
</dbReference>
<geneLocation type="chloroplast" evidence="9"/>
<dbReference type="AlphaFoldDB" id="A0A4Y5QF38"/>
<keyword evidence="5" id="KW-0720">Serine protease</keyword>
<keyword evidence="3 9" id="KW-0645">Protease</keyword>
<sequence>MPFGVPRIPKGSDPTFRRHEEEFYDVLYNHRVLFLFHDINIENANNLITLLLHLNAEDLVYYDYFTLTINSAGGSLAGGLGLYNAMQYVYPGVQTLCAGMAASMASLILAGGTSSKRFAFPHARVMMHQPHAKFLENSPGRIADDVQELGKLWYEVVKLYVQKTGQPFHIILENVQRDFFLSATEAKTHGIIDGIL</sequence>
<keyword evidence="9" id="KW-0150">Chloroplast</keyword>
<dbReference type="GO" id="GO:0009532">
    <property type="term" value="C:plastid stroma"/>
    <property type="evidence" value="ECO:0007669"/>
    <property type="project" value="UniProtKB-ARBA"/>
</dbReference>
<dbReference type="Pfam" id="PF00574">
    <property type="entry name" value="CLP_protease"/>
    <property type="match status" value="1"/>
</dbReference>
<dbReference type="PANTHER" id="PTHR10381:SF15">
    <property type="entry name" value="CHLOROPLASTIC ATP-DEPENDENT CLP PROTEASE PROTEOLYTIC SUBUNIT 1"/>
    <property type="match status" value="1"/>
</dbReference>
<keyword evidence="4" id="KW-0378">Hydrolase</keyword>
<dbReference type="GO" id="GO:0009368">
    <property type="term" value="C:endopeptidase Clp complex"/>
    <property type="evidence" value="ECO:0007669"/>
    <property type="project" value="TreeGrafter"/>
</dbReference>
<comment type="similarity">
    <text evidence="1 8">Belongs to the peptidase S14 family.</text>
</comment>
<evidence type="ECO:0000256" key="8">
    <source>
        <dbReference type="RuleBase" id="RU003567"/>
    </source>
</evidence>
<dbReference type="RefSeq" id="YP_009670979.1">
    <property type="nucleotide sequence ID" value="NC_043819.1"/>
</dbReference>
<keyword evidence="2 9" id="KW-0934">Plastid</keyword>
<evidence type="ECO:0000256" key="3">
    <source>
        <dbReference type="ARBA" id="ARBA00022670"/>
    </source>
</evidence>
<dbReference type="InterPro" id="IPR033135">
    <property type="entry name" value="ClpP_His_AS"/>
</dbReference>
<dbReference type="GO" id="GO:0006515">
    <property type="term" value="P:protein quality control for misfolded or incompletely synthesized proteins"/>
    <property type="evidence" value="ECO:0007669"/>
    <property type="project" value="TreeGrafter"/>
</dbReference>
<name>A0A4Y5QF38_9ROSI</name>
<dbReference type="PRINTS" id="PR00127">
    <property type="entry name" value="CLPPROTEASEP"/>
</dbReference>
<dbReference type="PANTHER" id="PTHR10381">
    <property type="entry name" value="ATP-DEPENDENT CLP PROTEASE PROTEOLYTIC SUBUNIT"/>
    <property type="match status" value="1"/>
</dbReference>
<organism evidence="9">
    <name type="scientific">Passiflora arbelaezii</name>
    <dbReference type="NCBI Taxonomy" id="298518"/>
    <lineage>
        <taxon>Eukaryota</taxon>
        <taxon>Viridiplantae</taxon>
        <taxon>Streptophyta</taxon>
        <taxon>Embryophyta</taxon>
        <taxon>Tracheophyta</taxon>
        <taxon>Spermatophyta</taxon>
        <taxon>Magnoliopsida</taxon>
        <taxon>eudicotyledons</taxon>
        <taxon>Gunneridae</taxon>
        <taxon>Pentapetalae</taxon>
        <taxon>rosids</taxon>
        <taxon>fabids</taxon>
        <taxon>Malpighiales</taxon>
        <taxon>Passifloraceae</taxon>
        <taxon>Passiflora</taxon>
    </lineage>
</organism>
<proteinExistence type="inferred from homology"/>
<protein>
    <recommendedName>
        <fullName evidence="8">ATP-dependent Clp protease proteolytic subunit</fullName>
    </recommendedName>
</protein>
<dbReference type="GO" id="GO:0004252">
    <property type="term" value="F:serine-type endopeptidase activity"/>
    <property type="evidence" value="ECO:0007669"/>
    <property type="project" value="UniProtKB-EC"/>
</dbReference>
<evidence type="ECO:0000256" key="4">
    <source>
        <dbReference type="ARBA" id="ARBA00022801"/>
    </source>
</evidence>
<evidence type="ECO:0000256" key="1">
    <source>
        <dbReference type="ARBA" id="ARBA00007039"/>
    </source>
</evidence>
<dbReference type="GeneID" id="40877967"/>
<reference evidence="9" key="1">
    <citation type="journal article" date="2019" name="Mol. Phylogenet. Evol.">
        <title>Highly accelerated rates of genomic rearrangements and nucleotide substitutions in plastid genomes of Passiflora subgenus Decaloba.</title>
        <authorList>
            <person name="Shrestha B."/>
            <person name="Weng M.L."/>
            <person name="Theriot E.C."/>
            <person name="Gilbert L.E."/>
            <person name="Ruhlman T.A."/>
            <person name="Krosnick S.E."/>
            <person name="Jansen R.K."/>
        </authorList>
    </citation>
    <scope>NUCLEOTIDE SEQUENCE</scope>
</reference>
<dbReference type="GO" id="GO:0004176">
    <property type="term" value="F:ATP-dependent peptidase activity"/>
    <property type="evidence" value="ECO:0007669"/>
    <property type="project" value="InterPro"/>
</dbReference>
<dbReference type="Gene3D" id="3.90.226.10">
    <property type="entry name" value="2-enoyl-CoA Hydratase, Chain A, domain 1"/>
    <property type="match status" value="1"/>
</dbReference>
<accession>A0A4Y5QF38</accession>
<dbReference type="InterPro" id="IPR023562">
    <property type="entry name" value="ClpP/TepA"/>
</dbReference>
<evidence type="ECO:0000256" key="2">
    <source>
        <dbReference type="ARBA" id="ARBA00022640"/>
    </source>
</evidence>
<evidence type="ECO:0000256" key="6">
    <source>
        <dbReference type="ARBA" id="ARBA00034021"/>
    </source>
</evidence>
<dbReference type="CDD" id="cd07017">
    <property type="entry name" value="S14_ClpP_2"/>
    <property type="match status" value="1"/>
</dbReference>
<evidence type="ECO:0000313" key="9">
    <source>
        <dbReference type="EMBL" id="QCX30247.1"/>
    </source>
</evidence>
<comment type="catalytic activity">
    <reaction evidence="6 7">
        <text>Hydrolysis of proteins to small peptides in the presence of ATP and magnesium. alpha-casein is the usual test substrate. In the absence of ATP, only oligopeptides shorter than five residues are hydrolyzed (such as succinyl-Leu-Tyr-|-NHMec, and Leu-Tyr-Leu-|-Tyr-Trp, in which cleavage of the -Tyr-|-Leu- and -Tyr-|-Trp bonds also occurs).</text>
        <dbReference type="EC" id="3.4.21.92"/>
    </reaction>
</comment>
<dbReference type="EMBL" id="MK694926">
    <property type="protein sequence ID" value="QCX30247.1"/>
    <property type="molecule type" value="Genomic_DNA"/>
</dbReference>
<dbReference type="PROSITE" id="PS00382">
    <property type="entry name" value="CLP_PROTEASE_HIS"/>
    <property type="match status" value="1"/>
</dbReference>
<feature type="active site" evidence="7">
    <location>
        <position position="128"/>
    </location>
</feature>